<organism evidence="2 3">
    <name type="scientific">Aeromonas schubertii</name>
    <dbReference type="NCBI Taxonomy" id="652"/>
    <lineage>
        <taxon>Bacteria</taxon>
        <taxon>Pseudomonadati</taxon>
        <taxon>Pseudomonadota</taxon>
        <taxon>Gammaproteobacteria</taxon>
        <taxon>Aeromonadales</taxon>
        <taxon>Aeromonadaceae</taxon>
        <taxon>Aeromonas</taxon>
    </lineage>
</organism>
<keyword evidence="1" id="KW-0812">Transmembrane</keyword>
<sequence>MFAQLTLWLYPLLGLMACGALLLLGVVLWKGDLCPGQRARISTQIFSVWVMTALSVLLALSAGAPLWLIAPAGGAVIAGFALAILQSRLEAKRSIPSGWFAVPALPLALYGLLLMAREGGAALTQFIVLGCAFAHLMLLRARHRLQAFNLLLPLGGLVGALVGLVWLGVVTLMQQDAALLDTLIPWVLGYSLLMIMGLGIWFFPLLSRRDNAPVVLSTTLFILLLSQCAGARLFALL</sequence>
<feature type="transmembrane region" description="Helical" evidence="1">
    <location>
        <begin position="97"/>
        <end position="116"/>
    </location>
</feature>
<keyword evidence="1" id="KW-0472">Membrane</keyword>
<accession>A0ABS7VHD8</accession>
<feature type="transmembrane region" description="Helical" evidence="1">
    <location>
        <begin position="183"/>
        <end position="203"/>
    </location>
</feature>
<feature type="transmembrane region" description="Helical" evidence="1">
    <location>
        <begin position="122"/>
        <end position="139"/>
    </location>
</feature>
<dbReference type="EMBL" id="JAIRBT010000040">
    <property type="protein sequence ID" value="MBZ6068338.1"/>
    <property type="molecule type" value="Genomic_DNA"/>
</dbReference>
<evidence type="ECO:0000313" key="3">
    <source>
        <dbReference type="Proteomes" id="UP000774958"/>
    </source>
</evidence>
<evidence type="ECO:0000313" key="2">
    <source>
        <dbReference type="EMBL" id="MBZ6068338.1"/>
    </source>
</evidence>
<reference evidence="2 3" key="1">
    <citation type="submission" date="2021-09" db="EMBL/GenBank/DDBJ databases">
        <title>Aeromonas schubertii isolated from Asian sea bass.</title>
        <authorList>
            <person name="Pinpimai K."/>
        </authorList>
    </citation>
    <scope>NUCLEOTIDE SEQUENCE [LARGE SCALE GENOMIC DNA]</scope>
    <source>
        <strain evidence="2 3">CHULA2021a</strain>
    </source>
</reference>
<dbReference type="RefSeq" id="WP_224163706.1">
    <property type="nucleotide sequence ID" value="NZ_JAIRBT010000040.1"/>
</dbReference>
<evidence type="ECO:0000256" key="1">
    <source>
        <dbReference type="SAM" id="Phobius"/>
    </source>
</evidence>
<feature type="transmembrane region" description="Helical" evidence="1">
    <location>
        <begin position="215"/>
        <end position="235"/>
    </location>
</feature>
<feature type="transmembrane region" description="Helical" evidence="1">
    <location>
        <begin position="66"/>
        <end position="85"/>
    </location>
</feature>
<protein>
    <submittedName>
        <fullName evidence="2">Uncharacterized protein</fullName>
    </submittedName>
</protein>
<feature type="transmembrane region" description="Helical" evidence="1">
    <location>
        <begin position="151"/>
        <end position="171"/>
    </location>
</feature>
<gene>
    <name evidence="2" type="ORF">LA374_19320</name>
</gene>
<dbReference type="Proteomes" id="UP000774958">
    <property type="component" value="Unassembled WGS sequence"/>
</dbReference>
<keyword evidence="1" id="KW-1133">Transmembrane helix</keyword>
<comment type="caution">
    <text evidence="2">The sequence shown here is derived from an EMBL/GenBank/DDBJ whole genome shotgun (WGS) entry which is preliminary data.</text>
</comment>
<keyword evidence="3" id="KW-1185">Reference proteome</keyword>
<proteinExistence type="predicted"/>
<name>A0ABS7VHD8_9GAMM</name>
<feature type="transmembrane region" description="Helical" evidence="1">
    <location>
        <begin position="6"/>
        <end position="29"/>
    </location>
</feature>